<protein>
    <recommendedName>
        <fullName evidence="8">Phosphatidylserine decarboxylase</fullName>
    </recommendedName>
</protein>
<dbReference type="PATRIC" id="fig|796943.3.peg.1314"/>
<keyword evidence="7" id="KW-1185">Reference proteome</keyword>
<dbReference type="RefSeq" id="WP_009534756.1">
    <property type="nucleotide sequence ID" value="NZ_KE148312.1"/>
</dbReference>
<accession>G9WNG5</accession>
<dbReference type="PANTHER" id="PTHR10067:SF17">
    <property type="entry name" value="PHOSPHATIDYLSERINE DECARBOXYLASE PROENZYME 2"/>
    <property type="match status" value="1"/>
</dbReference>
<dbReference type="STRING" id="796943.HMPREF9625_00898"/>
<reference evidence="6" key="1">
    <citation type="submission" date="2011-08" db="EMBL/GenBank/DDBJ databases">
        <authorList>
            <consortium name="The Broad Institute Genome Sequencing Platform"/>
            <person name="Earl A."/>
            <person name="Ward D."/>
            <person name="Feldgarden M."/>
            <person name="Gevers D."/>
            <person name="Sizova M."/>
            <person name="Hazen A."/>
            <person name="Epstein S."/>
            <person name="Young S.K."/>
            <person name="Zeng Q."/>
            <person name="Gargeya S."/>
            <person name="Fitzgerald M."/>
            <person name="Haas B."/>
            <person name="Abouelleil A."/>
            <person name="Alvarado L."/>
            <person name="Arachchi H.M."/>
            <person name="Berlin A."/>
            <person name="Brown A."/>
            <person name="Chapman S.B."/>
            <person name="Chen Z."/>
            <person name="Dunbar C."/>
            <person name="Freedman E."/>
            <person name="Gearin G."/>
            <person name="Gellesch M."/>
            <person name="Goldberg J."/>
            <person name="Griggs A."/>
            <person name="Gujja S."/>
            <person name="Heiman D."/>
            <person name="Howarth C."/>
            <person name="Larson L."/>
            <person name="Lui A."/>
            <person name="MacDonald P.J.P."/>
            <person name="Montmayeur A."/>
            <person name="Murphy C."/>
            <person name="Neiman D."/>
            <person name="Pearson M."/>
            <person name="Priest M."/>
            <person name="Roberts A."/>
            <person name="Saif S."/>
            <person name="Shea T."/>
            <person name="Shenoy N."/>
            <person name="Sisk P."/>
            <person name="Stolte C."/>
            <person name="Sykes S."/>
            <person name="Wortman J."/>
            <person name="Nusbaum C."/>
            <person name="Birren B."/>
        </authorList>
    </citation>
    <scope>NUCLEOTIDE SEQUENCE</scope>
    <source>
        <strain evidence="6">ACB1</strain>
    </source>
</reference>
<dbReference type="PANTHER" id="PTHR10067">
    <property type="entry name" value="PHOSPHATIDYLSERINE DECARBOXYLASE"/>
    <property type="match status" value="1"/>
</dbReference>
<dbReference type="InterPro" id="IPR003817">
    <property type="entry name" value="PS_Dcarbxylase"/>
</dbReference>
<evidence type="ECO:0000313" key="7">
    <source>
        <dbReference type="Proteomes" id="UP000018461"/>
    </source>
</evidence>
<evidence type="ECO:0000256" key="4">
    <source>
        <dbReference type="ARBA" id="ARBA00023317"/>
    </source>
</evidence>
<dbReference type="GO" id="GO:0008654">
    <property type="term" value="P:phospholipid biosynthetic process"/>
    <property type="evidence" value="ECO:0007669"/>
    <property type="project" value="InterPro"/>
</dbReference>
<keyword evidence="2" id="KW-0865">Zymogen</keyword>
<evidence type="ECO:0000256" key="2">
    <source>
        <dbReference type="ARBA" id="ARBA00023145"/>
    </source>
</evidence>
<dbReference type="HOGENOM" id="CLU_029061_2_2_9"/>
<feature type="region of interest" description="Disordered" evidence="5">
    <location>
        <begin position="190"/>
        <end position="241"/>
    </location>
</feature>
<dbReference type="EMBL" id="AFZC02000003">
    <property type="protein sequence ID" value="EHL10702.1"/>
    <property type="molecule type" value="Genomic_DNA"/>
</dbReference>
<feature type="compositionally biased region" description="Basic and acidic residues" evidence="5">
    <location>
        <begin position="218"/>
        <end position="238"/>
    </location>
</feature>
<dbReference type="Pfam" id="PF02666">
    <property type="entry name" value="PS_Dcarbxylase"/>
    <property type="match status" value="1"/>
</dbReference>
<dbReference type="Proteomes" id="UP000018461">
    <property type="component" value="Unassembled WGS sequence"/>
</dbReference>
<organism evidence="6 7">
    <name type="scientific">Oribacterium parvum ACB1</name>
    <dbReference type="NCBI Taxonomy" id="796943"/>
    <lineage>
        <taxon>Bacteria</taxon>
        <taxon>Bacillati</taxon>
        <taxon>Bacillota</taxon>
        <taxon>Clostridia</taxon>
        <taxon>Lachnospirales</taxon>
        <taxon>Lachnospiraceae</taxon>
        <taxon>Oribacterium</taxon>
    </lineage>
</organism>
<evidence type="ECO:0000313" key="6">
    <source>
        <dbReference type="EMBL" id="EHL10702.1"/>
    </source>
</evidence>
<keyword evidence="3" id="KW-0456">Lyase</keyword>
<dbReference type="GO" id="GO:0004609">
    <property type="term" value="F:phosphatidylserine decarboxylase activity"/>
    <property type="evidence" value="ECO:0007669"/>
    <property type="project" value="InterPro"/>
</dbReference>
<evidence type="ECO:0000256" key="3">
    <source>
        <dbReference type="ARBA" id="ARBA00023239"/>
    </source>
</evidence>
<feature type="compositionally biased region" description="Basic and acidic residues" evidence="5">
    <location>
        <begin position="190"/>
        <end position="200"/>
    </location>
</feature>
<evidence type="ECO:0000256" key="5">
    <source>
        <dbReference type="SAM" id="MobiDB-lite"/>
    </source>
</evidence>
<gene>
    <name evidence="6" type="ORF">HMPREF9625_00898</name>
</gene>
<evidence type="ECO:0000256" key="1">
    <source>
        <dbReference type="ARBA" id="ARBA00022793"/>
    </source>
</evidence>
<proteinExistence type="predicted"/>
<comment type="caution">
    <text evidence="6">The sequence shown here is derived from an EMBL/GenBank/DDBJ whole genome shotgun (WGS) entry which is preliminary data.</text>
</comment>
<name>G9WNG5_9FIRM</name>
<keyword evidence="4" id="KW-0670">Pyruvate</keyword>
<evidence type="ECO:0008006" key="8">
    <source>
        <dbReference type="Google" id="ProtNLM"/>
    </source>
</evidence>
<reference evidence="6" key="2">
    <citation type="submission" date="2013-03" db="EMBL/GenBank/DDBJ databases">
        <title>The Genome Sequence of Oribacterium sp. ACB1.</title>
        <authorList>
            <consortium name="The Broad Institute Genomics Platform"/>
            <consortium name="The Broad Institute Genome Sequencing Center for Infectious Disease"/>
            <person name="Earl A."/>
            <person name="Ward D."/>
            <person name="Feldgarden M."/>
            <person name="Gevers D."/>
            <person name="Sizova M."/>
            <person name="Hazen A."/>
            <person name="Epstein S."/>
            <person name="Walker B."/>
            <person name="Young S."/>
            <person name="Zeng Q."/>
            <person name="Gargeya S."/>
            <person name="Fitzgerald M."/>
            <person name="Haas B."/>
            <person name="Abouelleil A."/>
            <person name="Allen A.W."/>
            <person name="Alvarado L."/>
            <person name="Arachchi H.M."/>
            <person name="Berlin A.M."/>
            <person name="Chapman S.B."/>
            <person name="Gainer-Dewar J."/>
            <person name="Goldberg J."/>
            <person name="Griggs A."/>
            <person name="Gujja S."/>
            <person name="Hansen M."/>
            <person name="Howarth C."/>
            <person name="Imamovic A."/>
            <person name="Ireland A."/>
            <person name="Larimer J."/>
            <person name="McCowan C."/>
            <person name="Murphy C."/>
            <person name="Pearson M."/>
            <person name="Poon T.W."/>
            <person name="Priest M."/>
            <person name="Roberts A."/>
            <person name="Saif S."/>
            <person name="Shea T."/>
            <person name="Sisk P."/>
            <person name="Sykes S."/>
            <person name="Wortman J."/>
            <person name="Nusbaum C."/>
            <person name="Birren B."/>
        </authorList>
    </citation>
    <scope>NUCLEOTIDE SEQUENCE [LARGE SCALE GENOMIC DNA]</scope>
    <source>
        <strain evidence="6">ACB1</strain>
    </source>
</reference>
<keyword evidence="1" id="KW-0210">Decarboxylase</keyword>
<sequence length="441" mass="50545">MQREHKSRMLKTLKSFMQKKQTEGIREKTIKKEQNAPSIIERKTGRLIQEEEYGQKAIYFLYHHFLGRLLLKMIFARPYFSFLRGLYYNSFLSKKEIAPFVEKYGLPKEYLKKNYNSFGAFFSRKEAVYLRDAGKENTKDNGEDWKEKIRENGQEKGREKGREGQQPFYATASGKVLAYKIDQEGRIVLPEKSDSKKESSTKGSTKNCAKGLTGLQEDATRKDRPNERQNERQNERKASNPLPLEIKGNLYSIEKILKAPCPEFLKGGTLLVFRLSLPDYHRYIFPARGKLLRTKKIKGRLDSVRKEAAHFKAFSENKREISLLELSSMGKILHVEVGAMLVGHIHNHVGCKPSFDKVVECHKEKGTECCREKGNIQISGKNHLAHCFAAGEEKGYFSLGGSTIVEMLNDKIVIDDDLFENTNKGLETKLEIGERIGYGKA</sequence>
<dbReference type="AlphaFoldDB" id="G9WNG5"/>